<dbReference type="InterPro" id="IPR020550">
    <property type="entry name" value="Inositol_monophosphatase_CS"/>
</dbReference>
<feature type="binding site" evidence="7">
    <location>
        <position position="85"/>
    </location>
    <ligand>
        <name>Mg(2+)</name>
        <dbReference type="ChEBI" id="CHEBI:18420"/>
        <label>1</label>
        <note>catalytic</note>
    </ligand>
</feature>
<keyword evidence="5 8" id="KW-0378">Hydrolase</keyword>
<dbReference type="EC" id="3.1.3.25" evidence="8"/>
<dbReference type="GO" id="GO:0007165">
    <property type="term" value="P:signal transduction"/>
    <property type="evidence" value="ECO:0007669"/>
    <property type="project" value="TreeGrafter"/>
</dbReference>
<dbReference type="Gene3D" id="3.30.540.10">
    <property type="entry name" value="Fructose-1,6-Bisphosphatase, subunit A, domain 1"/>
    <property type="match status" value="1"/>
</dbReference>
<sequence>MEQHLLAVAVRAAEAGGAELRRRAGRTRLLGHKSTGTDPVTEADLASEDAVIRVLGAERPDDGLLGEEGTVRAGTSGLRWVVDPLDGTTNYLYGLPDVAVSVACERRTGRPDGPGHWLAVAGVVHDPVRGETFTAVRGEGARLDGAPIAVTDPVDLAGALVATGFGYGSASRARQAATAYRLLPAVRDIRSNGSAALTLCWVAAGRYDAYYEDELARWDWAAGALVAREAGARVTALGSGVLVAAPALHHDLSRLVAAPPGTVPPPAPAIVDQEAGTR</sequence>
<dbReference type="GO" id="GO:0008934">
    <property type="term" value="F:inositol monophosphate 1-phosphatase activity"/>
    <property type="evidence" value="ECO:0007669"/>
    <property type="project" value="InterPro"/>
</dbReference>
<reference evidence="9 10" key="1">
    <citation type="submission" date="2016-01" db="EMBL/GenBank/DDBJ databases">
        <title>Whole genome sequence and analysis of Micromonospora rosaria DSM 803, which can produce antibacterial substance rosamicin.</title>
        <authorList>
            <person name="Yang H."/>
            <person name="He X."/>
            <person name="Zhu D."/>
        </authorList>
    </citation>
    <scope>NUCLEOTIDE SEQUENCE [LARGE SCALE GENOMIC DNA]</scope>
    <source>
        <strain evidence="9 10">DSM 803</strain>
    </source>
</reference>
<evidence type="ECO:0000256" key="3">
    <source>
        <dbReference type="ARBA" id="ARBA00009759"/>
    </source>
</evidence>
<dbReference type="PROSITE" id="PS00630">
    <property type="entry name" value="IMP_2"/>
    <property type="match status" value="1"/>
</dbReference>
<dbReference type="GO" id="GO:0046854">
    <property type="term" value="P:phosphatidylinositol phosphate biosynthetic process"/>
    <property type="evidence" value="ECO:0007669"/>
    <property type="project" value="InterPro"/>
</dbReference>
<dbReference type="PANTHER" id="PTHR20854">
    <property type="entry name" value="INOSITOL MONOPHOSPHATASE"/>
    <property type="match status" value="1"/>
</dbReference>
<organism evidence="9 10">
    <name type="scientific">Micromonospora rosaria</name>
    <dbReference type="NCBI Taxonomy" id="47874"/>
    <lineage>
        <taxon>Bacteria</taxon>
        <taxon>Bacillati</taxon>
        <taxon>Actinomycetota</taxon>
        <taxon>Actinomycetes</taxon>
        <taxon>Micromonosporales</taxon>
        <taxon>Micromonosporaceae</taxon>
        <taxon>Micromonospora</taxon>
    </lineage>
</organism>
<dbReference type="GO" id="GO:0006020">
    <property type="term" value="P:inositol metabolic process"/>
    <property type="evidence" value="ECO:0007669"/>
    <property type="project" value="TreeGrafter"/>
</dbReference>
<feature type="binding site" evidence="7">
    <location>
        <position position="219"/>
    </location>
    <ligand>
        <name>Mg(2+)</name>
        <dbReference type="ChEBI" id="CHEBI:18420"/>
        <label>1</label>
        <note>catalytic</note>
    </ligand>
</feature>
<evidence type="ECO:0000256" key="4">
    <source>
        <dbReference type="ARBA" id="ARBA00022723"/>
    </source>
</evidence>
<dbReference type="Proteomes" id="UP000070620">
    <property type="component" value="Unassembled WGS sequence"/>
</dbReference>
<dbReference type="AlphaFoldDB" id="A0A136PW68"/>
<keyword evidence="4 7" id="KW-0479">Metal-binding</keyword>
<protein>
    <recommendedName>
        <fullName evidence="8">Inositol-1-monophosphatase</fullName>
        <ecNumber evidence="8">3.1.3.25</ecNumber>
    </recommendedName>
</protein>
<dbReference type="InterPro" id="IPR033942">
    <property type="entry name" value="IMPase"/>
</dbReference>
<evidence type="ECO:0000256" key="1">
    <source>
        <dbReference type="ARBA" id="ARBA00001033"/>
    </source>
</evidence>
<keyword evidence="6 7" id="KW-0460">Magnesium</keyword>
<dbReference type="Gene3D" id="3.40.190.80">
    <property type="match status" value="1"/>
</dbReference>
<dbReference type="InterPro" id="IPR020583">
    <property type="entry name" value="Inositol_monoP_metal-BS"/>
</dbReference>
<accession>A0A136PW68</accession>
<feature type="binding site" evidence="7">
    <location>
        <position position="67"/>
    </location>
    <ligand>
        <name>Mg(2+)</name>
        <dbReference type="ChEBI" id="CHEBI:18420"/>
        <label>1</label>
        <note>catalytic</note>
    </ligand>
</feature>
<dbReference type="GO" id="GO:0046872">
    <property type="term" value="F:metal ion binding"/>
    <property type="evidence" value="ECO:0007669"/>
    <property type="project" value="UniProtKB-KW"/>
</dbReference>
<dbReference type="EMBL" id="LRQV01000016">
    <property type="protein sequence ID" value="KXK62655.1"/>
    <property type="molecule type" value="Genomic_DNA"/>
</dbReference>
<dbReference type="OrthoDB" id="9772456at2"/>
<evidence type="ECO:0000313" key="9">
    <source>
        <dbReference type="EMBL" id="KXK62655.1"/>
    </source>
</evidence>
<dbReference type="SUPFAM" id="SSF56655">
    <property type="entry name" value="Carbohydrate phosphatase"/>
    <property type="match status" value="1"/>
</dbReference>
<dbReference type="CDD" id="cd01639">
    <property type="entry name" value="IMPase"/>
    <property type="match status" value="1"/>
</dbReference>
<feature type="binding site" evidence="7">
    <location>
        <position position="83"/>
    </location>
    <ligand>
        <name>Mg(2+)</name>
        <dbReference type="ChEBI" id="CHEBI:18420"/>
        <label>1</label>
        <note>catalytic</note>
    </ligand>
</feature>
<dbReference type="PANTHER" id="PTHR20854:SF4">
    <property type="entry name" value="INOSITOL-1-MONOPHOSPHATASE-RELATED"/>
    <property type="match status" value="1"/>
</dbReference>
<feature type="binding site" evidence="7">
    <location>
        <position position="86"/>
    </location>
    <ligand>
        <name>Mg(2+)</name>
        <dbReference type="ChEBI" id="CHEBI:18420"/>
        <label>1</label>
        <note>catalytic</note>
    </ligand>
</feature>
<comment type="caution">
    <text evidence="9">The sequence shown here is derived from an EMBL/GenBank/DDBJ whole genome shotgun (WGS) entry which is preliminary data.</text>
</comment>
<dbReference type="InterPro" id="IPR000760">
    <property type="entry name" value="Inositol_monophosphatase-like"/>
</dbReference>
<evidence type="ECO:0000256" key="6">
    <source>
        <dbReference type="ARBA" id="ARBA00022842"/>
    </source>
</evidence>
<comment type="similarity">
    <text evidence="3 8">Belongs to the inositol monophosphatase superfamily.</text>
</comment>
<evidence type="ECO:0000256" key="8">
    <source>
        <dbReference type="RuleBase" id="RU364068"/>
    </source>
</evidence>
<keyword evidence="10" id="KW-1185">Reference proteome</keyword>
<evidence type="ECO:0000313" key="10">
    <source>
        <dbReference type="Proteomes" id="UP000070620"/>
    </source>
</evidence>
<comment type="cofactor">
    <cofactor evidence="2 7 8">
        <name>Mg(2+)</name>
        <dbReference type="ChEBI" id="CHEBI:18420"/>
    </cofactor>
</comment>
<comment type="catalytic activity">
    <reaction evidence="1 8">
        <text>a myo-inositol phosphate + H2O = myo-inositol + phosphate</text>
        <dbReference type="Rhea" id="RHEA:24056"/>
        <dbReference type="ChEBI" id="CHEBI:15377"/>
        <dbReference type="ChEBI" id="CHEBI:17268"/>
        <dbReference type="ChEBI" id="CHEBI:43474"/>
        <dbReference type="ChEBI" id="CHEBI:84139"/>
        <dbReference type="EC" id="3.1.3.25"/>
    </reaction>
</comment>
<evidence type="ECO:0000256" key="2">
    <source>
        <dbReference type="ARBA" id="ARBA00001946"/>
    </source>
</evidence>
<proteinExistence type="inferred from homology"/>
<dbReference type="PRINTS" id="PR00377">
    <property type="entry name" value="IMPHPHTASES"/>
</dbReference>
<name>A0A136PW68_9ACTN</name>
<gene>
    <name evidence="9" type="ORF">AWW66_07535</name>
</gene>
<evidence type="ECO:0000256" key="7">
    <source>
        <dbReference type="PIRSR" id="PIRSR600760-2"/>
    </source>
</evidence>
<dbReference type="Pfam" id="PF00459">
    <property type="entry name" value="Inositol_P"/>
    <property type="match status" value="1"/>
</dbReference>
<dbReference type="PROSITE" id="PS00629">
    <property type="entry name" value="IMP_1"/>
    <property type="match status" value="1"/>
</dbReference>
<evidence type="ECO:0000256" key="5">
    <source>
        <dbReference type="ARBA" id="ARBA00022801"/>
    </source>
</evidence>